<dbReference type="EMBL" id="MSPR01000016">
    <property type="protein sequence ID" value="ONK27412.1"/>
    <property type="molecule type" value="Genomic_DNA"/>
</dbReference>
<dbReference type="GO" id="GO:0005886">
    <property type="term" value="C:plasma membrane"/>
    <property type="evidence" value="ECO:0007669"/>
    <property type="project" value="UniProtKB-SubCell"/>
</dbReference>
<comment type="subcellular location">
    <subcellularLocation>
        <location evidence="1">Cell membrane</location>
        <topology evidence="1">Multi-pass membrane protein</topology>
    </subcellularLocation>
</comment>
<sequence>MENRVMNNKRNYFWNMIGSISSSLVSTILLIFASRLLSPTSSDLFGILYSLGQQLFIIGLFQVRDYQATDVKERFSFQVYLETRVVTIVMMVVSTFVFVYLNQYSVEKTLIFLPLVLSRAVDAFSDVFQGFFQQQERSDLSGKILFFRSIVVMASFYCFLVGTHSLLIACCGVLMLNVALTFFLDFRYFGAVSSKLSLRLKKEDLLQVKCVLKACSPLFLSGFLITYIFNEPKIVLDRLLSAGQLPVGIQRDFNILFMPTFIMSLLLMILRPLITDLSRVWLRQDYQQFFKSFSRLILILLLFGSMVLFFGYLIGTEILGYLYGVSLTAYKVEFAILLVGGILNVLASVIGNMLIIFRKQSNVIIVYILTFLVSKLMSTRLIVNFGMLGAAYSFVISMAVFLLLSICVFLLTKKYLNEG</sequence>
<evidence type="ECO:0000313" key="8">
    <source>
        <dbReference type="EMBL" id="ONK27412.1"/>
    </source>
</evidence>
<feature type="transmembrane region" description="Helical" evidence="6">
    <location>
        <begin position="334"/>
        <end position="357"/>
    </location>
</feature>
<gene>
    <name evidence="8" type="ORF">BVE84_08190</name>
    <name evidence="7" type="ORF">BVE86_08350</name>
</gene>
<feature type="transmembrane region" description="Helical" evidence="6">
    <location>
        <begin position="166"/>
        <end position="189"/>
    </location>
</feature>
<feature type="transmembrane region" description="Helical" evidence="6">
    <location>
        <begin position="144"/>
        <end position="160"/>
    </location>
</feature>
<evidence type="ECO:0000256" key="2">
    <source>
        <dbReference type="ARBA" id="ARBA00022475"/>
    </source>
</evidence>
<keyword evidence="4 6" id="KW-1133">Transmembrane helix</keyword>
<keyword evidence="3 6" id="KW-0812">Transmembrane</keyword>
<dbReference type="InterPro" id="IPR050833">
    <property type="entry name" value="Poly_Biosynth_Transport"/>
</dbReference>
<organism evidence="7 9">
    <name type="scientific">Streptococcus azizii</name>
    <dbReference type="NCBI Taxonomy" id="1579424"/>
    <lineage>
        <taxon>Bacteria</taxon>
        <taxon>Bacillati</taxon>
        <taxon>Bacillota</taxon>
        <taxon>Bacilli</taxon>
        <taxon>Lactobacillales</taxon>
        <taxon>Streptococcaceae</taxon>
        <taxon>Streptococcus</taxon>
    </lineage>
</organism>
<evidence type="ECO:0000313" key="10">
    <source>
        <dbReference type="Proteomes" id="UP000188946"/>
    </source>
</evidence>
<dbReference type="PANTHER" id="PTHR30250:SF11">
    <property type="entry name" value="O-ANTIGEN TRANSPORTER-RELATED"/>
    <property type="match status" value="1"/>
</dbReference>
<dbReference type="Proteomes" id="UP000188946">
    <property type="component" value="Unassembled WGS sequence"/>
</dbReference>
<dbReference type="AlphaFoldDB" id="A0AB36JNY5"/>
<evidence type="ECO:0000313" key="7">
    <source>
        <dbReference type="EMBL" id="ONK26087.1"/>
    </source>
</evidence>
<evidence type="ECO:0000256" key="1">
    <source>
        <dbReference type="ARBA" id="ARBA00004651"/>
    </source>
</evidence>
<evidence type="ECO:0000256" key="3">
    <source>
        <dbReference type="ARBA" id="ARBA00022692"/>
    </source>
</evidence>
<feature type="transmembrane region" description="Helical" evidence="6">
    <location>
        <begin position="295"/>
        <end position="314"/>
    </location>
</feature>
<feature type="transmembrane region" description="Helical" evidence="6">
    <location>
        <begin position="84"/>
        <end position="104"/>
    </location>
</feature>
<feature type="transmembrane region" description="Helical" evidence="6">
    <location>
        <begin position="44"/>
        <end position="63"/>
    </location>
</feature>
<dbReference type="Proteomes" id="UP000188600">
    <property type="component" value="Unassembled WGS sequence"/>
</dbReference>
<feature type="transmembrane region" description="Helical" evidence="6">
    <location>
        <begin position="255"/>
        <end position="274"/>
    </location>
</feature>
<protein>
    <submittedName>
        <fullName evidence="7">Transcriptional regulator</fullName>
    </submittedName>
</protein>
<name>A0AB36JNY5_9STRE</name>
<keyword evidence="10" id="KW-1185">Reference proteome</keyword>
<evidence type="ECO:0000313" key="9">
    <source>
        <dbReference type="Proteomes" id="UP000188600"/>
    </source>
</evidence>
<dbReference type="EMBL" id="MSPT01000018">
    <property type="protein sequence ID" value="ONK26087.1"/>
    <property type="molecule type" value="Genomic_DNA"/>
</dbReference>
<comment type="caution">
    <text evidence="7">The sequence shown here is derived from an EMBL/GenBank/DDBJ whole genome shotgun (WGS) entry which is preliminary data.</text>
</comment>
<proteinExistence type="predicted"/>
<feature type="transmembrane region" description="Helical" evidence="6">
    <location>
        <begin position="364"/>
        <end position="383"/>
    </location>
</feature>
<evidence type="ECO:0000256" key="6">
    <source>
        <dbReference type="SAM" id="Phobius"/>
    </source>
</evidence>
<reference evidence="9 10" key="1">
    <citation type="submission" date="2016-12" db="EMBL/GenBank/DDBJ databases">
        <authorList>
            <person name="Gulvik C.A."/>
        </authorList>
    </citation>
    <scope>NUCLEOTIDE SEQUENCE [LARGE SCALE GENOMIC DNA]</scope>
    <source>
        <strain evidence="8 10">12-5202</strain>
        <strain evidence="7 9">12-5291</strain>
    </source>
</reference>
<keyword evidence="5 6" id="KW-0472">Membrane</keyword>
<feature type="transmembrane region" description="Helical" evidence="6">
    <location>
        <begin position="389"/>
        <end position="411"/>
    </location>
</feature>
<evidence type="ECO:0000256" key="5">
    <source>
        <dbReference type="ARBA" id="ARBA00023136"/>
    </source>
</evidence>
<keyword evidence="2" id="KW-1003">Cell membrane</keyword>
<dbReference type="PANTHER" id="PTHR30250">
    <property type="entry name" value="PST FAMILY PREDICTED COLANIC ACID TRANSPORTER"/>
    <property type="match status" value="1"/>
</dbReference>
<evidence type="ECO:0000256" key="4">
    <source>
        <dbReference type="ARBA" id="ARBA00022989"/>
    </source>
</evidence>
<accession>A0AB36JNY5</accession>
<feature type="transmembrane region" description="Helical" evidence="6">
    <location>
        <begin position="12"/>
        <end position="32"/>
    </location>
</feature>